<comment type="function">
    <text evidence="4">Bifunctional enzyme that catalyzes the enolization of 2,3-diketo-5-methylthiopentyl-1-phosphate (DK-MTP-1-P) into the intermediate 2-hydroxy-3-keto-5-methylthiopentenyl-1-phosphate (HK-MTPenyl-1-P), which is then dephosphorylated to form the acireductone 1,2-dihydroxy-3-keto-5-methylthiopentene (DHK-MTPene).</text>
</comment>
<dbReference type="EC" id="3.1.3.77" evidence="4"/>
<comment type="subunit">
    <text evidence="4">Monomer.</text>
</comment>
<dbReference type="Proteomes" id="UP000317093">
    <property type="component" value="Chromosome"/>
</dbReference>
<dbReference type="RefSeq" id="WP_145259558.1">
    <property type="nucleotide sequence ID" value="NZ_CP036279.1"/>
</dbReference>
<keyword evidence="4" id="KW-0460">Magnesium</keyword>
<dbReference type="InterPro" id="IPR023943">
    <property type="entry name" value="Enolase-ppase_E1"/>
</dbReference>
<keyword evidence="3 4" id="KW-0486">Methionine biosynthesis</keyword>
<proteinExistence type="inferred from homology"/>
<dbReference type="PANTHER" id="PTHR20371">
    <property type="entry name" value="ENOLASE-PHOSPHATASE E1"/>
    <property type="match status" value="1"/>
</dbReference>
<dbReference type="InterPro" id="IPR006439">
    <property type="entry name" value="HAD-SF_hydro_IA"/>
</dbReference>
<keyword evidence="2 4" id="KW-0378">Hydrolase</keyword>
<evidence type="ECO:0000256" key="4">
    <source>
        <dbReference type="HAMAP-Rule" id="MF_01681"/>
    </source>
</evidence>
<dbReference type="Pfam" id="PF00702">
    <property type="entry name" value="Hydrolase"/>
    <property type="match status" value="1"/>
</dbReference>
<evidence type="ECO:0000256" key="2">
    <source>
        <dbReference type="ARBA" id="ARBA00022801"/>
    </source>
</evidence>
<keyword evidence="1 4" id="KW-0028">Amino-acid biosynthesis</keyword>
<dbReference type="PRINTS" id="PR00413">
    <property type="entry name" value="HADHALOGNASE"/>
</dbReference>
<name>A0A518B6Q4_9BACT</name>
<dbReference type="SFLD" id="SFLDF00044">
    <property type="entry name" value="enolase-phosphatase"/>
    <property type="match status" value="1"/>
</dbReference>
<accession>A0A518B6Q4</accession>
<dbReference type="GO" id="GO:0000287">
    <property type="term" value="F:magnesium ion binding"/>
    <property type="evidence" value="ECO:0007669"/>
    <property type="project" value="UniProtKB-UniRule"/>
</dbReference>
<evidence type="ECO:0000256" key="3">
    <source>
        <dbReference type="ARBA" id="ARBA00023167"/>
    </source>
</evidence>
<dbReference type="CDD" id="cd01629">
    <property type="entry name" value="HAD_EP"/>
    <property type="match status" value="1"/>
</dbReference>
<dbReference type="GO" id="GO:0043716">
    <property type="term" value="F:2-hydroxy-3-keto-5-methylthiopentenyl-1-phosphate phosphatase activity"/>
    <property type="evidence" value="ECO:0007669"/>
    <property type="project" value="UniProtKB-UniRule"/>
</dbReference>
<dbReference type="Gene3D" id="1.10.720.60">
    <property type="match status" value="1"/>
</dbReference>
<comment type="pathway">
    <text evidence="4">Amino-acid biosynthesis; L-methionine biosynthesis via salvage pathway; L-methionine from S-methyl-5-thio-alpha-D-ribose 1-phosphate: step 4/6.</text>
</comment>
<comment type="cofactor">
    <cofactor evidence="4">
        <name>Mg(2+)</name>
        <dbReference type="ChEBI" id="CHEBI:18420"/>
    </cofactor>
    <text evidence="4">Binds 1 Mg(2+) ion per subunit.</text>
</comment>
<dbReference type="OrthoDB" id="9797416at2"/>
<dbReference type="FunFam" id="3.40.50.1000:FF:000079">
    <property type="entry name" value="Enolase-phosphatase E1"/>
    <property type="match status" value="1"/>
</dbReference>
<dbReference type="PANTHER" id="PTHR20371:SF1">
    <property type="entry name" value="ENOLASE-PHOSPHATASE E1"/>
    <property type="match status" value="1"/>
</dbReference>
<protein>
    <recommendedName>
        <fullName evidence="4">Enolase-phosphatase E1</fullName>
        <ecNumber evidence="4">3.1.3.77</ecNumber>
    </recommendedName>
    <alternativeName>
        <fullName evidence="4">2,3-diketo-5-methylthio-1-phosphopentane phosphatase</fullName>
    </alternativeName>
</protein>
<comment type="catalytic activity">
    <reaction evidence="4">
        <text>5-methylsulfanyl-2,3-dioxopentyl phosphate + H2O = 1,2-dihydroxy-5-(methylsulfanyl)pent-1-en-3-one + phosphate</text>
        <dbReference type="Rhea" id="RHEA:21700"/>
        <dbReference type="ChEBI" id="CHEBI:15377"/>
        <dbReference type="ChEBI" id="CHEBI:43474"/>
        <dbReference type="ChEBI" id="CHEBI:49252"/>
        <dbReference type="ChEBI" id="CHEBI:58828"/>
        <dbReference type="EC" id="3.1.3.77"/>
    </reaction>
</comment>
<dbReference type="AlphaFoldDB" id="A0A518B6Q4"/>
<dbReference type="SUPFAM" id="SSF56784">
    <property type="entry name" value="HAD-like"/>
    <property type="match status" value="1"/>
</dbReference>
<dbReference type="EMBL" id="CP036279">
    <property type="protein sequence ID" value="QDU62658.1"/>
    <property type="molecule type" value="Genomic_DNA"/>
</dbReference>
<comment type="pathway">
    <text evidence="4">Amino-acid biosynthesis; L-methionine biosynthesis via salvage pathway; L-methionine from S-methyl-5-thio-alpha-D-ribose 1-phosphate: step 3/6.</text>
</comment>
<gene>
    <name evidence="4 5" type="primary">mtnC</name>
    <name evidence="5" type="ORF">Pan216_35250</name>
</gene>
<dbReference type="GO" id="GO:0043874">
    <property type="term" value="F:acireductone synthase activity"/>
    <property type="evidence" value="ECO:0007669"/>
    <property type="project" value="UniProtKB-EC"/>
</dbReference>
<dbReference type="GO" id="GO:0019509">
    <property type="term" value="P:L-methionine salvage from methylthioadenosine"/>
    <property type="evidence" value="ECO:0007669"/>
    <property type="project" value="UniProtKB-UniRule"/>
</dbReference>
<dbReference type="NCBIfam" id="TIGR01691">
    <property type="entry name" value="enolase-ppase"/>
    <property type="match status" value="1"/>
</dbReference>
<dbReference type="InterPro" id="IPR023214">
    <property type="entry name" value="HAD_sf"/>
</dbReference>
<dbReference type="HAMAP" id="MF_01681">
    <property type="entry name" value="Salvage_MtnC"/>
    <property type="match status" value="1"/>
</dbReference>
<dbReference type="KEGG" id="knv:Pan216_35250"/>
<keyword evidence="4" id="KW-0479">Metal-binding</keyword>
<dbReference type="Gene3D" id="3.40.50.1000">
    <property type="entry name" value="HAD superfamily/HAD-like"/>
    <property type="match status" value="1"/>
</dbReference>
<dbReference type="UniPathway" id="UPA00904">
    <property type="reaction ID" value="UER00876"/>
</dbReference>
<comment type="similarity">
    <text evidence="4">Belongs to the HAD-like hydrolase superfamily. MasA/MtnC family.</text>
</comment>
<reference evidence="5 6" key="1">
    <citation type="submission" date="2019-02" db="EMBL/GenBank/DDBJ databases">
        <title>Deep-cultivation of Planctomycetes and their phenomic and genomic characterization uncovers novel biology.</title>
        <authorList>
            <person name="Wiegand S."/>
            <person name="Jogler M."/>
            <person name="Boedeker C."/>
            <person name="Pinto D."/>
            <person name="Vollmers J."/>
            <person name="Rivas-Marin E."/>
            <person name="Kohn T."/>
            <person name="Peeters S.H."/>
            <person name="Heuer A."/>
            <person name="Rast P."/>
            <person name="Oberbeckmann S."/>
            <person name="Bunk B."/>
            <person name="Jeske O."/>
            <person name="Meyerdierks A."/>
            <person name="Storesund J.E."/>
            <person name="Kallscheuer N."/>
            <person name="Luecker S."/>
            <person name="Lage O.M."/>
            <person name="Pohl T."/>
            <person name="Merkel B.J."/>
            <person name="Hornburger P."/>
            <person name="Mueller R.-W."/>
            <person name="Bruemmer F."/>
            <person name="Labrenz M."/>
            <person name="Spormann A.M."/>
            <person name="Op den Camp H."/>
            <person name="Overmann J."/>
            <person name="Amann R."/>
            <person name="Jetten M.S.M."/>
            <person name="Mascher T."/>
            <person name="Medema M.H."/>
            <person name="Devos D.P."/>
            <person name="Kaster A.-K."/>
            <person name="Ovreas L."/>
            <person name="Rohde M."/>
            <person name="Galperin M.Y."/>
            <person name="Jogler C."/>
        </authorList>
    </citation>
    <scope>NUCLEOTIDE SEQUENCE [LARGE SCALE GENOMIC DNA]</scope>
    <source>
        <strain evidence="5 6">Pan216</strain>
    </source>
</reference>
<dbReference type="InterPro" id="IPR036412">
    <property type="entry name" value="HAD-like_sf"/>
</dbReference>
<evidence type="ECO:0000313" key="5">
    <source>
        <dbReference type="EMBL" id="QDU62658.1"/>
    </source>
</evidence>
<evidence type="ECO:0000313" key="6">
    <source>
        <dbReference type="Proteomes" id="UP000317093"/>
    </source>
</evidence>
<keyword evidence="6" id="KW-1185">Reference proteome</keyword>
<organism evidence="5 6">
    <name type="scientific">Kolteria novifilia</name>
    <dbReference type="NCBI Taxonomy" id="2527975"/>
    <lineage>
        <taxon>Bacteria</taxon>
        <taxon>Pseudomonadati</taxon>
        <taxon>Planctomycetota</taxon>
        <taxon>Planctomycetia</taxon>
        <taxon>Kolteriales</taxon>
        <taxon>Kolteriaceae</taxon>
        <taxon>Kolteria</taxon>
    </lineage>
</organism>
<dbReference type="SFLD" id="SFLDG01133">
    <property type="entry name" value="C1.5.4:_Enolase-phosphatase_Li"/>
    <property type="match status" value="1"/>
</dbReference>
<evidence type="ECO:0000256" key="1">
    <source>
        <dbReference type="ARBA" id="ARBA00022605"/>
    </source>
</evidence>
<sequence length="246" mass="27184">MIECSVNGILLDVEGTTSSIGYVYDVMFPFVREHLAEFLKQEWDRPALMGACQQIAHDAGAGSLAQWCGGNLEPSHVQQLVHDEVIRLMDGDVKATGLKQLQGLVWRLGYDRGQLKSHVFEDVPVALKRWAKDGLNVRIYSSGSVTAQRLFFGHTDAGDLLVYLRGHYDTTTGPKKEATSYAKIAQEMRYSPEEILFLSDVVAELDAARAAGMKTALVVRLGNKPIEPGHEHPTIESFDDLVVTRG</sequence>
<dbReference type="SFLD" id="SFLDG01129">
    <property type="entry name" value="C1.5:_HAD__Beta-PGM__Phosphata"/>
    <property type="match status" value="1"/>
</dbReference>
<dbReference type="GO" id="GO:0043715">
    <property type="term" value="F:2,3-diketo-5-methylthiopentyl-1-phosphate enolase activity"/>
    <property type="evidence" value="ECO:0007669"/>
    <property type="project" value="UniProtKB-UniRule"/>
</dbReference>
<dbReference type="SFLD" id="SFLDS00003">
    <property type="entry name" value="Haloacid_Dehalogenase"/>
    <property type="match status" value="1"/>
</dbReference>